<evidence type="ECO:0000313" key="1">
    <source>
        <dbReference type="EMBL" id="CAF0994000.1"/>
    </source>
</evidence>
<organism evidence="2 3">
    <name type="scientific">Didymodactylos carnosus</name>
    <dbReference type="NCBI Taxonomy" id="1234261"/>
    <lineage>
        <taxon>Eukaryota</taxon>
        <taxon>Metazoa</taxon>
        <taxon>Spiralia</taxon>
        <taxon>Gnathifera</taxon>
        <taxon>Rotifera</taxon>
        <taxon>Eurotatoria</taxon>
        <taxon>Bdelloidea</taxon>
        <taxon>Philodinida</taxon>
        <taxon>Philodinidae</taxon>
        <taxon>Didymodactylos</taxon>
    </lineage>
</organism>
<sequence>MRLSERIEIFVGFLQEKNFDMIWSEPMKRALIYFAIFLQECHKRMNTFTKAGSFKRLWNNKGYFHQLTDLHTEFTQRESVGCNSSLRVPKQPLMITNCEDAECQERQQSIFTSGIWKYQHYSNEKWQDPSHFELIFDPNTKTLRGFGEDSLNRFTLNGAFDERIRVVKMIWSFKGLNSAVFPLALGRGLSLMALIYYETRIDTNLVYSCDEVLKDGVKRLNVCISVCGLGWNILWISVPPQHALISM</sequence>
<comment type="caution">
    <text evidence="2">The sequence shown here is derived from an EMBL/GenBank/DDBJ whole genome shotgun (WGS) entry which is preliminary data.</text>
</comment>
<accession>A0A8S2IRY5</accession>
<dbReference type="AlphaFoldDB" id="A0A8S2IRY5"/>
<dbReference type="EMBL" id="CAJNOK010006115">
    <property type="protein sequence ID" value="CAF0994000.1"/>
    <property type="molecule type" value="Genomic_DNA"/>
</dbReference>
<evidence type="ECO:0000313" key="2">
    <source>
        <dbReference type="EMBL" id="CAF3763747.1"/>
    </source>
</evidence>
<dbReference type="Proteomes" id="UP000682733">
    <property type="component" value="Unassembled WGS sequence"/>
</dbReference>
<evidence type="ECO:0000313" key="3">
    <source>
        <dbReference type="Proteomes" id="UP000682733"/>
    </source>
</evidence>
<protein>
    <submittedName>
        <fullName evidence="2">Uncharacterized protein</fullName>
    </submittedName>
</protein>
<name>A0A8S2IRY5_9BILA</name>
<dbReference type="EMBL" id="CAJOBA010006120">
    <property type="protein sequence ID" value="CAF3763747.1"/>
    <property type="molecule type" value="Genomic_DNA"/>
</dbReference>
<dbReference type="Proteomes" id="UP000677228">
    <property type="component" value="Unassembled WGS sequence"/>
</dbReference>
<reference evidence="2" key="1">
    <citation type="submission" date="2021-02" db="EMBL/GenBank/DDBJ databases">
        <authorList>
            <person name="Nowell W R."/>
        </authorList>
    </citation>
    <scope>NUCLEOTIDE SEQUENCE</scope>
</reference>
<gene>
    <name evidence="1" type="ORF">OVA965_LOCUS14217</name>
    <name evidence="2" type="ORF">TMI583_LOCUS14216</name>
</gene>
<proteinExistence type="predicted"/>